<accession>A0A948WBJ5</accession>
<comment type="caution">
    <text evidence="10">The sequence shown here is derived from an EMBL/GenBank/DDBJ whole genome shotgun (WGS) entry which is preliminary data.</text>
</comment>
<dbReference type="Gene3D" id="3.40.1830.10">
    <property type="entry name" value="Thermophilic metalloprotease (M29)"/>
    <property type="match status" value="1"/>
</dbReference>
<dbReference type="InterPro" id="IPR000787">
    <property type="entry name" value="Peptidase_M29"/>
</dbReference>
<keyword evidence="5 10" id="KW-0031">Aminopeptidase</keyword>
<dbReference type="PRINTS" id="PR00919">
    <property type="entry name" value="THERMOPTASE"/>
</dbReference>
<evidence type="ECO:0000256" key="4">
    <source>
        <dbReference type="ARBA" id="ARBA00008236"/>
    </source>
</evidence>
<dbReference type="EMBL" id="JAHJDP010000023">
    <property type="protein sequence ID" value="MBU2690023.1"/>
    <property type="molecule type" value="Genomic_DNA"/>
</dbReference>
<evidence type="ECO:0000256" key="8">
    <source>
        <dbReference type="ARBA" id="ARBA00022801"/>
    </source>
</evidence>
<keyword evidence="8" id="KW-0378">Hydrolase</keyword>
<dbReference type="PANTHER" id="PTHR34448:SF1">
    <property type="entry name" value="BLL6088 PROTEIN"/>
    <property type="match status" value="1"/>
</dbReference>
<dbReference type="GO" id="GO:0006508">
    <property type="term" value="P:proteolysis"/>
    <property type="evidence" value="ECO:0007669"/>
    <property type="project" value="UniProtKB-KW"/>
</dbReference>
<dbReference type="Proteomes" id="UP000777784">
    <property type="component" value="Unassembled WGS sequence"/>
</dbReference>
<evidence type="ECO:0000256" key="9">
    <source>
        <dbReference type="ARBA" id="ARBA00023049"/>
    </source>
</evidence>
<evidence type="ECO:0000256" key="5">
    <source>
        <dbReference type="ARBA" id="ARBA00022438"/>
    </source>
</evidence>
<comment type="cofactor">
    <cofactor evidence="2">
        <name>Mg(2+)</name>
        <dbReference type="ChEBI" id="CHEBI:18420"/>
    </cofactor>
</comment>
<evidence type="ECO:0000313" key="11">
    <source>
        <dbReference type="Proteomes" id="UP000777784"/>
    </source>
</evidence>
<keyword evidence="7" id="KW-0479">Metal-binding</keyword>
<dbReference type="GO" id="GO:0004177">
    <property type="term" value="F:aminopeptidase activity"/>
    <property type="evidence" value="ECO:0007669"/>
    <property type="project" value="UniProtKB-KW"/>
</dbReference>
<dbReference type="PANTHER" id="PTHR34448">
    <property type="entry name" value="AMINOPEPTIDASE"/>
    <property type="match status" value="1"/>
</dbReference>
<dbReference type="InterPro" id="IPR035097">
    <property type="entry name" value="M29_N-terminal"/>
</dbReference>
<comment type="cofactor">
    <cofactor evidence="1">
        <name>Co(2+)</name>
        <dbReference type="ChEBI" id="CHEBI:48828"/>
    </cofactor>
</comment>
<dbReference type="GO" id="GO:0046872">
    <property type="term" value="F:metal ion binding"/>
    <property type="evidence" value="ECO:0007669"/>
    <property type="project" value="UniProtKB-KW"/>
</dbReference>
<keyword evidence="9" id="KW-0482">Metalloprotease</keyword>
<evidence type="ECO:0000256" key="2">
    <source>
        <dbReference type="ARBA" id="ARBA00001946"/>
    </source>
</evidence>
<name>A0A948WBJ5_UNCEI</name>
<dbReference type="AlphaFoldDB" id="A0A948WBJ5"/>
<dbReference type="GO" id="GO:0008237">
    <property type="term" value="F:metallopeptidase activity"/>
    <property type="evidence" value="ECO:0007669"/>
    <property type="project" value="UniProtKB-KW"/>
</dbReference>
<evidence type="ECO:0000313" key="10">
    <source>
        <dbReference type="EMBL" id="MBU2690023.1"/>
    </source>
</evidence>
<protein>
    <submittedName>
        <fullName evidence="10">Aminopeptidase</fullName>
    </submittedName>
</protein>
<sequence length="368" mass="40797">MVDPRVEKLAKVLIHYSLAVKKGEWVIIQGAYLAEDLMRAACIEVLSAGAHPTIHADIAGSHHLMFHRGNDEQIAFISPARKLEFKKADKFLFIMGGWNSKEMTGIDPKRMALAQSARKELMDVMMKRTAAGEVAWCGTLYPTHSSAQDGEMSLMDYEDFVFKGGMVDKKDPVAEWKKISLRQAELAKRLSRLNIIRVVGKDTDIKFRVAGRKWVNCDGRANFPDGEIFTCPLEDSVEGHIRYTFPAVYGGREVENVRLVFKKGRVVEATADKGAELLDAMLAADPGARRVGELAFGTNQAIKVFTKNTLFDEKIGGTMHVALGASLPEAGGKNKSAIHWDMVCDTRKGFTVYGNGKPIQKDGKFLKF</sequence>
<organism evidence="10 11">
    <name type="scientific">Eiseniibacteriota bacterium</name>
    <dbReference type="NCBI Taxonomy" id="2212470"/>
    <lineage>
        <taxon>Bacteria</taxon>
        <taxon>Candidatus Eiseniibacteriota</taxon>
    </lineage>
</organism>
<comment type="cofactor">
    <cofactor evidence="3">
        <name>Zn(2+)</name>
        <dbReference type="ChEBI" id="CHEBI:29105"/>
    </cofactor>
</comment>
<dbReference type="Pfam" id="PF02073">
    <property type="entry name" value="Peptidase_M29"/>
    <property type="match status" value="1"/>
</dbReference>
<gene>
    <name evidence="10" type="ORF">KJ970_03785</name>
</gene>
<evidence type="ECO:0000256" key="6">
    <source>
        <dbReference type="ARBA" id="ARBA00022670"/>
    </source>
</evidence>
<keyword evidence="6" id="KW-0645">Protease</keyword>
<evidence type="ECO:0000256" key="3">
    <source>
        <dbReference type="ARBA" id="ARBA00001947"/>
    </source>
</evidence>
<dbReference type="SUPFAM" id="SSF144052">
    <property type="entry name" value="Thermophilic metalloprotease-like"/>
    <property type="match status" value="1"/>
</dbReference>
<proteinExistence type="inferred from homology"/>
<evidence type="ECO:0000256" key="7">
    <source>
        <dbReference type="ARBA" id="ARBA00022723"/>
    </source>
</evidence>
<evidence type="ECO:0000256" key="1">
    <source>
        <dbReference type="ARBA" id="ARBA00001941"/>
    </source>
</evidence>
<comment type="similarity">
    <text evidence="4">Belongs to the peptidase M29 family.</text>
</comment>
<reference evidence="10" key="1">
    <citation type="submission" date="2021-05" db="EMBL/GenBank/DDBJ databases">
        <title>Energy efficiency and biological interactions define the core microbiome of deep oligotrophic groundwater.</title>
        <authorList>
            <person name="Mehrshad M."/>
            <person name="Lopez-Fernandez M."/>
            <person name="Bell E."/>
            <person name="Bernier-Latmani R."/>
            <person name="Bertilsson S."/>
            <person name="Dopson M."/>
        </authorList>
    </citation>
    <scope>NUCLEOTIDE SEQUENCE</scope>
    <source>
        <strain evidence="10">Modern_marine.mb.64</strain>
    </source>
</reference>
<dbReference type="InterPro" id="IPR052170">
    <property type="entry name" value="M29_Exopeptidase"/>
</dbReference>